<evidence type="ECO:0000256" key="3">
    <source>
        <dbReference type="ARBA" id="ARBA00022670"/>
    </source>
</evidence>
<dbReference type="EMBL" id="FODY01000002">
    <property type="protein sequence ID" value="SEO43547.1"/>
    <property type="molecule type" value="Genomic_DNA"/>
</dbReference>
<keyword evidence="10" id="KW-1185">Reference proteome</keyword>
<dbReference type="Pfam" id="PF17676">
    <property type="entry name" value="Peptidase_S66C"/>
    <property type="match status" value="1"/>
</dbReference>
<keyword evidence="3" id="KW-0645">Protease</keyword>
<dbReference type="RefSeq" id="WP_091743755.1">
    <property type="nucleotide sequence ID" value="NZ_FODY01000002.1"/>
</dbReference>
<protein>
    <submittedName>
        <fullName evidence="9">Muramoyltetrapeptide carboxypeptidase</fullName>
    </submittedName>
</protein>
<name>A0A1H8PPA2_9FIRM</name>
<dbReference type="GO" id="GO:0004180">
    <property type="term" value="F:carboxypeptidase activity"/>
    <property type="evidence" value="ECO:0007669"/>
    <property type="project" value="UniProtKB-KW"/>
</dbReference>
<proteinExistence type="inferred from homology"/>
<dbReference type="PANTHER" id="PTHR30237">
    <property type="entry name" value="MURAMOYLTETRAPEPTIDE CARBOXYPEPTIDASE"/>
    <property type="match status" value="1"/>
</dbReference>
<keyword evidence="4" id="KW-0378">Hydrolase</keyword>
<dbReference type="Gene3D" id="3.40.50.10740">
    <property type="entry name" value="Class I glutamine amidotransferase-like"/>
    <property type="match status" value="1"/>
</dbReference>
<feature type="domain" description="LD-carboxypeptidase C-terminal" evidence="8">
    <location>
        <begin position="184"/>
        <end position="300"/>
    </location>
</feature>
<dbReference type="STRING" id="112903.SAMN04490178_10235"/>
<dbReference type="InterPro" id="IPR029062">
    <property type="entry name" value="Class_I_gatase-like"/>
</dbReference>
<accession>A0A1H8PPA2</accession>
<dbReference type="InterPro" id="IPR003507">
    <property type="entry name" value="S66_fam"/>
</dbReference>
<sequence length="316" mass="33592">MQVSSRIKPRRLRPGATLGIIAPASPGDAQVAAAGLELLRAKGFSPQVGRSCDQKAGFLSGPDRERAADIHAMFADPNIDGILCLRGGYGTMRLLDLLDYELIRTHPKVFVGYSDITALHTAIGQRSGLVTFHGPMVASDMGHEMPDYTWNGFSRAVMNDQPLGQLSNPACTAPPSWLAAGKARGILAGGNLSLIVSTLGTPYELDTAGKILCLEEVGEAPYRLDRMLTQLLLAGKLQAAAGIVFDMCAGCDDADDTPGFTTEEVLQERLGQLPVPVLSRFYFGHTSEKATLPFGIAAELDSAANSFTVTETATIN</sequence>
<dbReference type="GO" id="GO:0008236">
    <property type="term" value="F:serine-type peptidase activity"/>
    <property type="evidence" value="ECO:0007669"/>
    <property type="project" value="UniProtKB-KW"/>
</dbReference>
<dbReference type="PANTHER" id="PTHR30237:SF2">
    <property type="entry name" value="MUREIN TETRAPEPTIDE CARBOXYPEPTIDASE"/>
    <property type="match status" value="1"/>
</dbReference>
<dbReference type="InterPro" id="IPR027461">
    <property type="entry name" value="Carboxypeptidase_A_C_sf"/>
</dbReference>
<dbReference type="SUPFAM" id="SSF141986">
    <property type="entry name" value="LD-carboxypeptidase A C-terminal domain-like"/>
    <property type="match status" value="1"/>
</dbReference>
<evidence type="ECO:0000313" key="9">
    <source>
        <dbReference type="EMBL" id="SEO43547.1"/>
    </source>
</evidence>
<evidence type="ECO:0000256" key="2">
    <source>
        <dbReference type="ARBA" id="ARBA00022645"/>
    </source>
</evidence>
<dbReference type="Gene3D" id="3.50.30.60">
    <property type="entry name" value="LD-carboxypeptidase A C-terminal domain-like"/>
    <property type="match status" value="1"/>
</dbReference>
<evidence type="ECO:0000259" key="7">
    <source>
        <dbReference type="Pfam" id="PF02016"/>
    </source>
</evidence>
<dbReference type="GO" id="GO:0006508">
    <property type="term" value="P:proteolysis"/>
    <property type="evidence" value="ECO:0007669"/>
    <property type="project" value="UniProtKB-KW"/>
</dbReference>
<feature type="active site" description="Charge relay system" evidence="6">
    <location>
        <position position="285"/>
    </location>
</feature>
<dbReference type="Proteomes" id="UP000198847">
    <property type="component" value="Unassembled WGS sequence"/>
</dbReference>
<dbReference type="SUPFAM" id="SSF52317">
    <property type="entry name" value="Class I glutamine amidotransferase-like"/>
    <property type="match status" value="1"/>
</dbReference>
<dbReference type="AlphaFoldDB" id="A0A1H8PPA2"/>
<comment type="similarity">
    <text evidence="1">Belongs to the peptidase S66 family.</text>
</comment>
<dbReference type="InterPro" id="IPR040921">
    <property type="entry name" value="Peptidase_S66C"/>
</dbReference>
<feature type="active site" description="Nucleophile" evidence="6">
    <location>
        <position position="114"/>
    </location>
</feature>
<evidence type="ECO:0000259" key="8">
    <source>
        <dbReference type="Pfam" id="PF17676"/>
    </source>
</evidence>
<dbReference type="CDD" id="cd07025">
    <property type="entry name" value="Peptidase_S66"/>
    <property type="match status" value="1"/>
</dbReference>
<dbReference type="PIRSF" id="PIRSF028757">
    <property type="entry name" value="LD-carboxypeptidase"/>
    <property type="match status" value="1"/>
</dbReference>
<dbReference type="Pfam" id="PF02016">
    <property type="entry name" value="Peptidase_S66"/>
    <property type="match status" value="1"/>
</dbReference>
<evidence type="ECO:0000256" key="5">
    <source>
        <dbReference type="ARBA" id="ARBA00022825"/>
    </source>
</evidence>
<gene>
    <name evidence="9" type="ORF">SAMN04490178_10235</name>
</gene>
<feature type="active site" description="Charge relay system" evidence="6">
    <location>
        <position position="215"/>
    </location>
</feature>
<reference evidence="9 10" key="1">
    <citation type="submission" date="2016-10" db="EMBL/GenBank/DDBJ databases">
        <authorList>
            <person name="de Groot N.N."/>
        </authorList>
    </citation>
    <scope>NUCLEOTIDE SEQUENCE [LARGE SCALE GENOMIC DNA]</scope>
    <source>
        <strain evidence="9 10">DSM 13305</strain>
    </source>
</reference>
<keyword evidence="2 9" id="KW-0121">Carboxypeptidase</keyword>
<dbReference type="InterPro" id="IPR040449">
    <property type="entry name" value="Peptidase_S66_N"/>
</dbReference>
<evidence type="ECO:0000256" key="1">
    <source>
        <dbReference type="ARBA" id="ARBA00010233"/>
    </source>
</evidence>
<organism evidence="9 10">
    <name type="scientific">Propionispora vibrioides</name>
    <dbReference type="NCBI Taxonomy" id="112903"/>
    <lineage>
        <taxon>Bacteria</taxon>
        <taxon>Bacillati</taxon>
        <taxon>Bacillota</taxon>
        <taxon>Negativicutes</taxon>
        <taxon>Selenomonadales</taxon>
        <taxon>Sporomusaceae</taxon>
        <taxon>Propionispora</taxon>
    </lineage>
</organism>
<dbReference type="InterPro" id="IPR027478">
    <property type="entry name" value="LdcA_N"/>
</dbReference>
<feature type="domain" description="LD-carboxypeptidase N-terminal" evidence="7">
    <location>
        <begin position="19"/>
        <end position="134"/>
    </location>
</feature>
<dbReference type="OrthoDB" id="9807329at2"/>
<evidence type="ECO:0000256" key="6">
    <source>
        <dbReference type="PIRSR" id="PIRSR028757-1"/>
    </source>
</evidence>
<evidence type="ECO:0000313" key="10">
    <source>
        <dbReference type="Proteomes" id="UP000198847"/>
    </source>
</evidence>
<evidence type="ECO:0000256" key="4">
    <source>
        <dbReference type="ARBA" id="ARBA00022801"/>
    </source>
</evidence>
<keyword evidence="5" id="KW-0720">Serine protease</keyword>